<dbReference type="InterPro" id="IPR020591">
    <property type="entry name" value="Chromosome_initiator_DnaA-like"/>
</dbReference>
<keyword evidence="4 8" id="KW-0547">Nucleotide-binding</keyword>
<feature type="region of interest" description="Disordered" evidence="12">
    <location>
        <begin position="91"/>
        <end position="123"/>
    </location>
</feature>
<dbReference type="Pfam" id="PF08299">
    <property type="entry name" value="Bac_DnaA_C"/>
    <property type="match status" value="1"/>
</dbReference>
<comment type="function">
    <text evidence="8 10">Plays an essential role in the initiation and regulation of chromosomal replication. ATP-DnaA binds to the origin of replication (oriC) to initiate formation of the DNA replication initiation complex once per cell cycle. Binds the DnaA box (a 9 base pair repeat at the origin) and separates the double-stranded (ds)DNA. Forms a right-handed helical filament on oriC DNA; dsDNA binds to the exterior of the filament while single-stranded (ss)DNA is stabiized in the filament's interior. The ATP-DnaA-oriC complex binds and stabilizes one strand of the AT-rich DNA unwinding element (DUE), permitting loading of DNA polymerase. After initiation quickly degrades to an ADP-DnaA complex that is not apt for DNA replication. Binds acidic phospholipids.</text>
</comment>
<keyword evidence="7 8" id="KW-0238">DNA-binding</keyword>
<dbReference type="GO" id="GO:0006270">
    <property type="term" value="P:DNA replication initiation"/>
    <property type="evidence" value="ECO:0007669"/>
    <property type="project" value="UniProtKB-UniRule"/>
</dbReference>
<feature type="binding site" evidence="8">
    <location>
        <position position="174"/>
    </location>
    <ligand>
        <name>ATP</name>
        <dbReference type="ChEBI" id="CHEBI:30616"/>
    </ligand>
</feature>
<dbReference type="InterPro" id="IPR010921">
    <property type="entry name" value="Trp_repressor/repl_initiator"/>
</dbReference>
<feature type="compositionally biased region" description="Low complexity" evidence="12">
    <location>
        <begin position="106"/>
        <end position="121"/>
    </location>
</feature>
<dbReference type="InterPro" id="IPR027417">
    <property type="entry name" value="P-loop_NTPase"/>
</dbReference>
<dbReference type="InterPro" id="IPR038454">
    <property type="entry name" value="DnaA_N_sf"/>
</dbReference>
<dbReference type="NCBIfam" id="TIGR00362">
    <property type="entry name" value="DnaA"/>
    <property type="match status" value="1"/>
</dbReference>
<feature type="binding site" evidence="8">
    <location>
        <position position="176"/>
    </location>
    <ligand>
        <name>ATP</name>
        <dbReference type="ChEBI" id="CHEBI:30616"/>
    </ligand>
</feature>
<dbReference type="FunFam" id="3.40.50.300:FF:000668">
    <property type="entry name" value="Chromosomal replication initiator protein DnaA"/>
    <property type="match status" value="1"/>
</dbReference>
<evidence type="ECO:0000256" key="7">
    <source>
        <dbReference type="ARBA" id="ARBA00023125"/>
    </source>
</evidence>
<dbReference type="InterPro" id="IPR013317">
    <property type="entry name" value="DnaA_dom"/>
</dbReference>
<dbReference type="Gene3D" id="1.10.1750.10">
    <property type="match status" value="1"/>
</dbReference>
<comment type="caution">
    <text evidence="15">The sequence shown here is derived from an EMBL/GenBank/DDBJ whole genome shotgun (WGS) entry which is preliminary data.</text>
</comment>
<evidence type="ECO:0000256" key="5">
    <source>
        <dbReference type="ARBA" id="ARBA00022840"/>
    </source>
</evidence>
<dbReference type="InterPro" id="IPR001957">
    <property type="entry name" value="Chromosome_initiator_DnaA"/>
</dbReference>
<comment type="domain">
    <text evidence="8">Domain I is involved in oligomerization and binding regulators, domain II is flexibile and of varying length in different bacteria, domain III forms the AAA+ region, while domain IV binds dsDNA.</text>
</comment>
<dbReference type="Pfam" id="PF00308">
    <property type="entry name" value="Bac_DnaA"/>
    <property type="match status" value="1"/>
</dbReference>
<gene>
    <name evidence="8 15" type="primary">dnaA</name>
    <name evidence="15" type="ORF">HZA61_12535</name>
</gene>
<comment type="similarity">
    <text evidence="1 8 11">Belongs to the DnaA family.</text>
</comment>
<dbReference type="EMBL" id="JACRIW010000090">
    <property type="protein sequence ID" value="MBI5170307.1"/>
    <property type="molecule type" value="Genomic_DNA"/>
</dbReference>
<dbReference type="InterPro" id="IPR013159">
    <property type="entry name" value="DnaA_C"/>
</dbReference>
<evidence type="ECO:0000256" key="2">
    <source>
        <dbReference type="ARBA" id="ARBA00022490"/>
    </source>
</evidence>
<dbReference type="InterPro" id="IPR003593">
    <property type="entry name" value="AAA+_ATPase"/>
</dbReference>
<evidence type="ECO:0000259" key="13">
    <source>
        <dbReference type="SMART" id="SM00382"/>
    </source>
</evidence>
<evidence type="ECO:0000256" key="8">
    <source>
        <dbReference type="HAMAP-Rule" id="MF_00377"/>
    </source>
</evidence>
<evidence type="ECO:0000256" key="4">
    <source>
        <dbReference type="ARBA" id="ARBA00022741"/>
    </source>
</evidence>
<comment type="caution">
    <text evidence="8">Lacks conserved residue(s) required for the propagation of feature annotation.</text>
</comment>
<evidence type="ECO:0000256" key="12">
    <source>
        <dbReference type="SAM" id="MobiDB-lite"/>
    </source>
</evidence>
<keyword evidence="3 8" id="KW-0235">DNA replication</keyword>
<dbReference type="Gene3D" id="3.30.300.180">
    <property type="match status" value="1"/>
</dbReference>
<feature type="region of interest" description="Domain IV, binds dsDNA" evidence="8">
    <location>
        <begin position="349"/>
        <end position="469"/>
    </location>
</feature>
<dbReference type="GO" id="GO:0005524">
    <property type="term" value="F:ATP binding"/>
    <property type="evidence" value="ECO:0007669"/>
    <property type="project" value="UniProtKB-UniRule"/>
</dbReference>
<evidence type="ECO:0000313" key="15">
    <source>
        <dbReference type="EMBL" id="MBI5170307.1"/>
    </source>
</evidence>
<evidence type="ECO:0000256" key="1">
    <source>
        <dbReference type="ARBA" id="ARBA00006583"/>
    </source>
</evidence>
<dbReference type="GO" id="GO:0006275">
    <property type="term" value="P:regulation of DNA replication"/>
    <property type="evidence" value="ECO:0007669"/>
    <property type="project" value="UniProtKB-UniRule"/>
</dbReference>
<dbReference type="InterPro" id="IPR024633">
    <property type="entry name" value="DnaA_N_dom"/>
</dbReference>
<dbReference type="PRINTS" id="PR00051">
    <property type="entry name" value="DNAA"/>
</dbReference>
<dbReference type="HAMAP" id="MF_00377">
    <property type="entry name" value="DnaA_bact"/>
    <property type="match status" value="1"/>
</dbReference>
<organism evidence="15 16">
    <name type="scientific">Eiseniibacteriota bacterium</name>
    <dbReference type="NCBI Taxonomy" id="2212470"/>
    <lineage>
        <taxon>Bacteria</taxon>
        <taxon>Candidatus Eiseniibacteriota</taxon>
    </lineage>
</organism>
<evidence type="ECO:0000256" key="9">
    <source>
        <dbReference type="NCBIfam" id="TIGR00362"/>
    </source>
</evidence>
<evidence type="ECO:0000256" key="6">
    <source>
        <dbReference type="ARBA" id="ARBA00023121"/>
    </source>
</evidence>
<dbReference type="AlphaFoldDB" id="A0A933W974"/>
<dbReference type="GO" id="GO:0008289">
    <property type="term" value="F:lipid binding"/>
    <property type="evidence" value="ECO:0007669"/>
    <property type="project" value="UniProtKB-KW"/>
</dbReference>
<keyword evidence="2 8" id="KW-0963">Cytoplasm</keyword>
<evidence type="ECO:0000313" key="16">
    <source>
        <dbReference type="Proteomes" id="UP000696931"/>
    </source>
</evidence>
<feature type="region of interest" description="Domain I, interacts with DnaA modulators" evidence="8">
    <location>
        <begin position="1"/>
        <end position="100"/>
    </location>
</feature>
<dbReference type="CDD" id="cd00009">
    <property type="entry name" value="AAA"/>
    <property type="match status" value="1"/>
</dbReference>
<dbReference type="Pfam" id="PF11638">
    <property type="entry name" value="DnaA_N"/>
    <property type="match status" value="1"/>
</dbReference>
<sequence>MAVLPVQPEEQTRLWEQVLLSVKAQLTSHQAFDTWFRPIVARELSPQLVDLEVPNAFFVDWIHEHHLNTLRHALCEAFGTTPEIRFTPREPIALPSQPAPAPPSAPEVRAAAAPAEPNRQPSGKLWLESQLNPRLTFDSFVVGGSNRFTHAACRAVSEKPGLVYNPLFIFGGSGLGKTHMLHAVGHALKHARPDARVHYVPAERFTNEMIFAIQHGQTLAFRNKYRNVDLLLIDDVQFLAGKESTQEEFFYTFNALRDAHKQIVVTADKAPKDIQGLEDRLISRFNQGLIADMKQPDLETRIAILRNRCEQEGAGLRLQDDVLLLLADRIRGNVRDLEGCLVRLLAVASLTHQEITLELAEDVLAQYVNAEPDHLTPDRILSAVGEKFNVKSDAIIGKRRTQIVALPRQVAMYLMRQLTDLSLAEIGRVFGGRDHTTVLYACEKIGERINSEDSFREKIDGLISTLASG</sequence>
<dbReference type="GO" id="GO:0003688">
    <property type="term" value="F:DNA replication origin binding"/>
    <property type="evidence" value="ECO:0007669"/>
    <property type="project" value="UniProtKB-UniRule"/>
</dbReference>
<evidence type="ECO:0000256" key="10">
    <source>
        <dbReference type="RuleBase" id="RU000577"/>
    </source>
</evidence>
<reference evidence="15" key="1">
    <citation type="submission" date="2020-07" db="EMBL/GenBank/DDBJ databases">
        <title>Huge and variable diversity of episymbiotic CPR bacteria and DPANN archaea in groundwater ecosystems.</title>
        <authorList>
            <person name="He C.Y."/>
            <person name="Keren R."/>
            <person name="Whittaker M."/>
            <person name="Farag I.F."/>
            <person name="Doudna J."/>
            <person name="Cate J.H.D."/>
            <person name="Banfield J.F."/>
        </authorList>
    </citation>
    <scope>NUCLEOTIDE SEQUENCE</scope>
    <source>
        <strain evidence="15">NC_groundwater_1813_Pr3_B-0.1um_71_17</strain>
    </source>
</reference>
<accession>A0A933W974</accession>
<dbReference type="GO" id="GO:0005886">
    <property type="term" value="C:plasma membrane"/>
    <property type="evidence" value="ECO:0007669"/>
    <property type="project" value="TreeGrafter"/>
</dbReference>
<evidence type="ECO:0000256" key="11">
    <source>
        <dbReference type="RuleBase" id="RU004227"/>
    </source>
</evidence>
<dbReference type="SMART" id="SM00382">
    <property type="entry name" value="AAA"/>
    <property type="match status" value="1"/>
</dbReference>
<dbReference type="CDD" id="cd06571">
    <property type="entry name" value="Bac_DnaA_C"/>
    <property type="match status" value="1"/>
</dbReference>
<feature type="binding site" evidence="8">
    <location>
        <position position="177"/>
    </location>
    <ligand>
        <name>ATP</name>
        <dbReference type="ChEBI" id="CHEBI:30616"/>
    </ligand>
</feature>
<dbReference type="PANTHER" id="PTHR30050:SF2">
    <property type="entry name" value="CHROMOSOMAL REPLICATION INITIATOR PROTEIN DNAA"/>
    <property type="match status" value="1"/>
</dbReference>
<feature type="domain" description="AAA+ ATPase" evidence="13">
    <location>
        <begin position="163"/>
        <end position="292"/>
    </location>
</feature>
<dbReference type="PROSITE" id="PS01008">
    <property type="entry name" value="DNAA"/>
    <property type="match status" value="1"/>
</dbReference>
<dbReference type="InterPro" id="IPR018312">
    <property type="entry name" value="Chromosome_initiator_DnaA_CS"/>
</dbReference>
<dbReference type="SMART" id="SM00760">
    <property type="entry name" value="Bac_DnaA_C"/>
    <property type="match status" value="1"/>
</dbReference>
<keyword evidence="5 8" id="KW-0067">ATP-binding</keyword>
<dbReference type="SUPFAM" id="SSF52540">
    <property type="entry name" value="P-loop containing nucleoside triphosphate hydrolases"/>
    <property type="match status" value="1"/>
</dbReference>
<dbReference type="Gene3D" id="1.10.8.60">
    <property type="match status" value="1"/>
</dbReference>
<name>A0A933W974_UNCEI</name>
<feature type="binding site" evidence="8">
    <location>
        <position position="178"/>
    </location>
    <ligand>
        <name>ATP</name>
        <dbReference type="ChEBI" id="CHEBI:30616"/>
    </ligand>
</feature>
<feature type="domain" description="Chromosomal replication initiator DnaA C-terminal" evidence="14">
    <location>
        <begin position="376"/>
        <end position="445"/>
    </location>
</feature>
<dbReference type="GO" id="GO:0005737">
    <property type="term" value="C:cytoplasm"/>
    <property type="evidence" value="ECO:0007669"/>
    <property type="project" value="UniProtKB-SubCell"/>
</dbReference>
<dbReference type="SUPFAM" id="SSF48295">
    <property type="entry name" value="TrpR-like"/>
    <property type="match status" value="1"/>
</dbReference>
<evidence type="ECO:0000259" key="14">
    <source>
        <dbReference type="SMART" id="SM00760"/>
    </source>
</evidence>
<evidence type="ECO:0000256" key="3">
    <source>
        <dbReference type="ARBA" id="ARBA00022705"/>
    </source>
</evidence>
<dbReference type="PANTHER" id="PTHR30050">
    <property type="entry name" value="CHROMOSOMAL REPLICATION INITIATOR PROTEIN DNAA"/>
    <property type="match status" value="1"/>
</dbReference>
<proteinExistence type="inferred from homology"/>
<comment type="subcellular location">
    <subcellularLocation>
        <location evidence="8">Cytoplasm</location>
    </subcellularLocation>
</comment>
<keyword evidence="6 8" id="KW-0446">Lipid-binding</keyword>
<dbReference type="Proteomes" id="UP000696931">
    <property type="component" value="Unassembled WGS sequence"/>
</dbReference>
<protein>
    <recommendedName>
        <fullName evidence="8 9">Chromosomal replication initiator protein DnaA</fullName>
    </recommendedName>
</protein>
<dbReference type="Gene3D" id="3.40.50.300">
    <property type="entry name" value="P-loop containing nucleotide triphosphate hydrolases"/>
    <property type="match status" value="1"/>
</dbReference>
<comment type="subunit">
    <text evidence="8">Oligomerizes as a right-handed, spiral filament on DNA at oriC.</text>
</comment>